<dbReference type="AlphaFoldDB" id="A0A5Z3B3Q0"/>
<dbReference type="SUPFAM" id="SSF141868">
    <property type="entry name" value="EAL domain-like"/>
    <property type="match status" value="1"/>
</dbReference>
<evidence type="ECO:0000256" key="1">
    <source>
        <dbReference type="ARBA" id="ARBA00010927"/>
    </source>
</evidence>
<dbReference type="InterPro" id="IPR035919">
    <property type="entry name" value="EAL_sf"/>
</dbReference>
<dbReference type="Pfam" id="PF00563">
    <property type="entry name" value="EAL"/>
    <property type="match status" value="1"/>
</dbReference>
<reference evidence="5" key="1">
    <citation type="submission" date="2019-09" db="EMBL/GenBank/DDBJ databases">
        <authorList>
            <consortium name="PulseNet: The National Subtyping Network for Foodborne Disease Surveillance"/>
            <person name="Tarr C.L."/>
            <person name="Trees E."/>
            <person name="Katz L.S."/>
            <person name="Carleton-Romer H.A."/>
            <person name="Stroika S."/>
            <person name="Kucerova Z."/>
            <person name="Roache K.F."/>
            <person name="Sabol A.L."/>
            <person name="Besser J."/>
            <person name="Gerner-Smidt P."/>
        </authorList>
    </citation>
    <scope>NUCLEOTIDE SEQUENCE</scope>
    <source>
        <strain evidence="5">PNUSAS096589</strain>
    </source>
</reference>
<comment type="subunit">
    <text evidence="2">Interacts with FlhD in the FlhC(2)FlhD(4) heterohexamer, inhibiting its ability to activate transcription.</text>
</comment>
<dbReference type="PROSITE" id="PS50883">
    <property type="entry name" value="EAL"/>
    <property type="match status" value="1"/>
</dbReference>
<gene>
    <name evidence="5" type="ORF">F2A58_23110</name>
</gene>
<dbReference type="EMBL" id="AAKGZA010000043">
    <property type="protein sequence ID" value="ECR6698038.1"/>
    <property type="molecule type" value="Genomic_DNA"/>
</dbReference>
<accession>A0A5Z3B3Q0</accession>
<protein>
    <recommendedName>
        <fullName evidence="3">Anti-FlhC(2)FlhD(4) factor YdiV</fullName>
    </recommendedName>
</protein>
<comment type="similarity">
    <text evidence="1">Belongs to the YdiV family.</text>
</comment>
<organism evidence="5">
    <name type="scientific">Salmonella enterica</name>
    <name type="common">Salmonella choleraesuis</name>
    <dbReference type="NCBI Taxonomy" id="28901"/>
    <lineage>
        <taxon>Bacteria</taxon>
        <taxon>Pseudomonadati</taxon>
        <taxon>Pseudomonadota</taxon>
        <taxon>Gammaproteobacteria</taxon>
        <taxon>Enterobacterales</taxon>
        <taxon>Enterobacteriaceae</taxon>
        <taxon>Salmonella</taxon>
    </lineage>
</organism>
<feature type="domain" description="EAL" evidence="4">
    <location>
        <begin position="1"/>
        <end position="71"/>
    </location>
</feature>
<dbReference type="InterPro" id="IPR001633">
    <property type="entry name" value="EAL_dom"/>
</dbReference>
<sequence length="71" mass="8169">MSHTHQVLRNTLMEHRVIPYFQPIINASTGTYTGAEILVRIHHINGEIVLPASFITSYTTYNELIQVTRFL</sequence>
<evidence type="ECO:0000256" key="2">
    <source>
        <dbReference type="ARBA" id="ARBA00011576"/>
    </source>
</evidence>
<evidence type="ECO:0000256" key="3">
    <source>
        <dbReference type="ARBA" id="ARBA00018009"/>
    </source>
</evidence>
<proteinExistence type="inferred from homology"/>
<evidence type="ECO:0000259" key="4">
    <source>
        <dbReference type="PROSITE" id="PS50883"/>
    </source>
</evidence>
<evidence type="ECO:0000313" key="5">
    <source>
        <dbReference type="EMBL" id="ECR6698038.1"/>
    </source>
</evidence>
<name>A0A5Z3B3Q0_SALER</name>
<dbReference type="Gene3D" id="3.20.20.450">
    <property type="entry name" value="EAL domain"/>
    <property type="match status" value="1"/>
</dbReference>
<comment type="caution">
    <text evidence="5">The sequence shown here is derived from an EMBL/GenBank/DDBJ whole genome shotgun (WGS) entry which is preliminary data.</text>
</comment>